<dbReference type="AlphaFoldDB" id="A0A382LEI0"/>
<evidence type="ECO:0000259" key="1">
    <source>
        <dbReference type="Pfam" id="PF02036"/>
    </source>
</evidence>
<dbReference type="Pfam" id="PF02036">
    <property type="entry name" value="SCP2"/>
    <property type="match status" value="1"/>
</dbReference>
<evidence type="ECO:0000313" key="2">
    <source>
        <dbReference type="EMBL" id="SVC33261.1"/>
    </source>
</evidence>
<feature type="domain" description="SCP2" evidence="1">
    <location>
        <begin position="13"/>
        <end position="109"/>
    </location>
</feature>
<organism evidence="2">
    <name type="scientific">marine metagenome</name>
    <dbReference type="NCBI Taxonomy" id="408172"/>
    <lineage>
        <taxon>unclassified sequences</taxon>
        <taxon>metagenomes</taxon>
        <taxon>ecological metagenomes</taxon>
    </lineage>
</organism>
<dbReference type="EMBL" id="UINC01085576">
    <property type="protein sequence ID" value="SVC33261.1"/>
    <property type="molecule type" value="Genomic_DNA"/>
</dbReference>
<accession>A0A382LEI0</accession>
<protein>
    <recommendedName>
        <fullName evidence="1">SCP2 domain-containing protein</fullName>
    </recommendedName>
</protein>
<sequence>VRGDLLHFVQRTLNRYINESSVAQDAIESLNGNSMCIEVKGPGLVISLMADDGELVVAMPDSVDATVTIRGTVLSLFSLLGSTGAQVLPKARVSLEGDAEVASGFWQLLQAARP</sequence>
<feature type="non-terminal residue" evidence="2">
    <location>
        <position position="1"/>
    </location>
</feature>
<proteinExistence type="predicted"/>
<name>A0A382LEI0_9ZZZZ</name>
<dbReference type="InterPro" id="IPR003033">
    <property type="entry name" value="SCP2_sterol-bd_dom"/>
</dbReference>
<feature type="non-terminal residue" evidence="2">
    <location>
        <position position="114"/>
    </location>
</feature>
<reference evidence="2" key="1">
    <citation type="submission" date="2018-05" db="EMBL/GenBank/DDBJ databases">
        <authorList>
            <person name="Lanie J.A."/>
            <person name="Ng W.-L."/>
            <person name="Kazmierczak K.M."/>
            <person name="Andrzejewski T.M."/>
            <person name="Davidsen T.M."/>
            <person name="Wayne K.J."/>
            <person name="Tettelin H."/>
            <person name="Glass J.I."/>
            <person name="Rusch D."/>
            <person name="Podicherti R."/>
            <person name="Tsui H.-C.T."/>
            <person name="Winkler M.E."/>
        </authorList>
    </citation>
    <scope>NUCLEOTIDE SEQUENCE</scope>
</reference>
<gene>
    <name evidence="2" type="ORF">METZ01_LOCUS286115</name>
</gene>